<feature type="region of interest" description="Disordered" evidence="5">
    <location>
        <begin position="384"/>
        <end position="413"/>
    </location>
</feature>
<evidence type="ECO:0000256" key="4">
    <source>
        <dbReference type="PROSITE-ProRule" id="PRU01248"/>
    </source>
</evidence>
<dbReference type="EMBL" id="CBFW010000411">
    <property type="protein sequence ID" value="CDC76971.1"/>
    <property type="molecule type" value="Genomic_DNA"/>
</dbReference>
<dbReference type="InterPro" id="IPR013762">
    <property type="entry name" value="Integrase-like_cat_sf"/>
</dbReference>
<evidence type="ECO:0000313" key="9">
    <source>
        <dbReference type="Proteomes" id="UP000017938"/>
    </source>
</evidence>
<dbReference type="Pfam" id="PF14659">
    <property type="entry name" value="Phage_int_SAM_3"/>
    <property type="match status" value="1"/>
</dbReference>
<dbReference type="AlphaFoldDB" id="R6UA66"/>
<dbReference type="PANTHER" id="PTHR30349">
    <property type="entry name" value="PHAGE INTEGRASE-RELATED"/>
    <property type="match status" value="1"/>
</dbReference>
<evidence type="ECO:0000256" key="3">
    <source>
        <dbReference type="ARBA" id="ARBA00023172"/>
    </source>
</evidence>
<dbReference type="InterPro" id="IPR002104">
    <property type="entry name" value="Integrase_catalytic"/>
</dbReference>
<evidence type="ECO:0000313" key="8">
    <source>
        <dbReference type="EMBL" id="CDC76971.1"/>
    </source>
</evidence>
<evidence type="ECO:0000259" key="7">
    <source>
        <dbReference type="PROSITE" id="PS51900"/>
    </source>
</evidence>
<gene>
    <name evidence="8" type="ORF">BN580_00236</name>
</gene>
<keyword evidence="2 4" id="KW-0238">DNA-binding</keyword>
<dbReference type="InterPro" id="IPR044068">
    <property type="entry name" value="CB"/>
</dbReference>
<dbReference type="InterPro" id="IPR050090">
    <property type="entry name" value="Tyrosine_recombinase_XerCD"/>
</dbReference>
<dbReference type="Gene3D" id="1.10.150.130">
    <property type="match status" value="1"/>
</dbReference>
<dbReference type="Proteomes" id="UP000017938">
    <property type="component" value="Unassembled WGS sequence"/>
</dbReference>
<accession>R6UA66</accession>
<organism evidence="8 9">
    <name type="scientific">Candidatus Colimorpha enterica</name>
    <dbReference type="NCBI Taxonomy" id="3083063"/>
    <lineage>
        <taxon>Bacteria</taxon>
        <taxon>Pseudomonadati</taxon>
        <taxon>Bacteroidota</taxon>
        <taxon>Bacteroidia</taxon>
        <taxon>Bacteroidales</taxon>
        <taxon>Candidatus Colimorpha</taxon>
    </lineage>
</organism>
<dbReference type="Gene3D" id="1.10.443.10">
    <property type="entry name" value="Intergrase catalytic core"/>
    <property type="match status" value="1"/>
</dbReference>
<feature type="domain" description="Tyr recombinase" evidence="6">
    <location>
        <begin position="172"/>
        <end position="376"/>
    </location>
</feature>
<dbReference type="InterPro" id="IPR011010">
    <property type="entry name" value="DNA_brk_join_enz"/>
</dbReference>
<dbReference type="Pfam" id="PF00589">
    <property type="entry name" value="Phage_integrase"/>
    <property type="match status" value="1"/>
</dbReference>
<dbReference type="CDD" id="cd01189">
    <property type="entry name" value="INT_ICEBs1_C_like"/>
    <property type="match status" value="1"/>
</dbReference>
<reference evidence="8" key="1">
    <citation type="submission" date="2012-11" db="EMBL/GenBank/DDBJ databases">
        <title>Dependencies among metagenomic species, viruses, plasmids and units of genetic variation.</title>
        <authorList>
            <person name="Nielsen H.B."/>
            <person name="Almeida M."/>
            <person name="Juncker A.S."/>
            <person name="Rasmussen S."/>
            <person name="Li J."/>
            <person name="Sunagawa S."/>
            <person name="Plichta D."/>
            <person name="Gautier L."/>
            <person name="Le Chatelier E."/>
            <person name="Peletier E."/>
            <person name="Bonde I."/>
            <person name="Nielsen T."/>
            <person name="Manichanh C."/>
            <person name="Arumugam M."/>
            <person name="Batto J."/>
            <person name="Santos M.B.Q.D."/>
            <person name="Blom N."/>
            <person name="Borruel N."/>
            <person name="Burgdorf K.S."/>
            <person name="Boumezbeur F."/>
            <person name="Casellas F."/>
            <person name="Dore J."/>
            <person name="Guarner F."/>
            <person name="Hansen T."/>
            <person name="Hildebrand F."/>
            <person name="Kaas R.S."/>
            <person name="Kennedy S."/>
            <person name="Kristiansen K."/>
            <person name="Kultima J.R."/>
            <person name="Leonard P."/>
            <person name="Levenez F."/>
            <person name="Lund O."/>
            <person name="Moumen B."/>
            <person name="Le Paslier D."/>
            <person name="Pons N."/>
            <person name="Pedersen O."/>
            <person name="Prifti E."/>
            <person name="Qin J."/>
            <person name="Raes J."/>
            <person name="Tap J."/>
            <person name="Tims S."/>
            <person name="Ussery D.W."/>
            <person name="Yamada T."/>
            <person name="MetaHit consortium"/>
            <person name="Renault P."/>
            <person name="Sicheritz-Ponten T."/>
            <person name="Bork P."/>
            <person name="Wang J."/>
            <person name="Brunak S."/>
            <person name="Ehrlich S.D."/>
        </authorList>
    </citation>
    <scope>NUCLEOTIDE SEQUENCE [LARGE SCALE GENOMIC DNA]</scope>
</reference>
<dbReference type="InterPro" id="IPR004107">
    <property type="entry name" value="Integrase_SAM-like_N"/>
</dbReference>
<evidence type="ECO:0000256" key="1">
    <source>
        <dbReference type="ARBA" id="ARBA00022908"/>
    </source>
</evidence>
<feature type="domain" description="Core-binding (CB)" evidence="7">
    <location>
        <begin position="68"/>
        <end position="151"/>
    </location>
</feature>
<dbReference type="PROSITE" id="PS51900">
    <property type="entry name" value="CB"/>
    <property type="match status" value="1"/>
</dbReference>
<proteinExistence type="predicted"/>
<feature type="compositionally biased region" description="Basic and acidic residues" evidence="5">
    <location>
        <begin position="390"/>
        <end position="407"/>
    </location>
</feature>
<dbReference type="PROSITE" id="PS51898">
    <property type="entry name" value="TYR_RECOMBINASE"/>
    <property type="match status" value="1"/>
</dbReference>
<evidence type="ECO:0000256" key="5">
    <source>
        <dbReference type="SAM" id="MobiDB-lite"/>
    </source>
</evidence>
<name>R6UA66_9BACT</name>
<dbReference type="PANTHER" id="PTHR30349:SF91">
    <property type="entry name" value="INTA PROTEIN"/>
    <property type="match status" value="1"/>
</dbReference>
<keyword evidence="3" id="KW-0233">DNA recombination</keyword>
<dbReference type="GO" id="GO:0015074">
    <property type="term" value="P:DNA integration"/>
    <property type="evidence" value="ECO:0007669"/>
    <property type="project" value="UniProtKB-KW"/>
</dbReference>
<evidence type="ECO:0000259" key="6">
    <source>
        <dbReference type="PROSITE" id="PS51898"/>
    </source>
</evidence>
<protein>
    <submittedName>
        <fullName evidence="8">Site-specific recombinase phage integrase family</fullName>
    </submittedName>
</protein>
<keyword evidence="1" id="KW-0229">DNA integration</keyword>
<dbReference type="InterPro" id="IPR010998">
    <property type="entry name" value="Integrase_recombinase_N"/>
</dbReference>
<sequence>MVSGTLTVKNGYYYAVLSYKDATGKRHQKWVSTGFPQKGNKRRAEEELVRIRSTFEVPTVSGGLSSDMLFADYLEQWLEIVRARIKPATFGSYQGMVNSTIAPYFRKKGILLKELEARHIQQFYTEKLKIVKPNSVIHYHAVIYQALKYAMKTDMVPQNVAMKVDRPRKNTFQPTFLDAEQMQRLLEIVKGTRLELPVLVAAFYGLRRGEVIGLKWDAIDFNRGTITIKRTVTEATIDGTNQIIEQDSAKTKSSLRTLPLVGSFREYFMKVKEAQELNKKVCGNCYNYDYDGYVFVNELGERMRPNYLTEYFPKFIQKHGMPKMRFHDLRHSCASLLLANGVPLKQIQEWLGHSDFSTTANIYAHLDYRSKISSAQAMEKGMFLPGSDDFGSRWEDMTDQGEDKEPDMNPDSD</sequence>
<dbReference type="SUPFAM" id="SSF56349">
    <property type="entry name" value="DNA breaking-rejoining enzymes"/>
    <property type="match status" value="1"/>
</dbReference>
<dbReference type="STRING" id="1263015.BN580_00236"/>
<dbReference type="GO" id="GO:0003677">
    <property type="term" value="F:DNA binding"/>
    <property type="evidence" value="ECO:0007669"/>
    <property type="project" value="UniProtKB-UniRule"/>
</dbReference>
<evidence type="ECO:0000256" key="2">
    <source>
        <dbReference type="ARBA" id="ARBA00023125"/>
    </source>
</evidence>
<comment type="caution">
    <text evidence="8">The sequence shown here is derived from an EMBL/GenBank/DDBJ whole genome shotgun (WGS) entry which is preliminary data.</text>
</comment>
<dbReference type="GO" id="GO:0006310">
    <property type="term" value="P:DNA recombination"/>
    <property type="evidence" value="ECO:0007669"/>
    <property type="project" value="UniProtKB-KW"/>
</dbReference>